<dbReference type="OrthoDB" id="10668671at2759"/>
<dbReference type="EMBL" id="AHHD01000593">
    <property type="protein sequence ID" value="EKG09625.1"/>
    <property type="molecule type" value="Genomic_DNA"/>
</dbReference>
<evidence type="ECO:0000313" key="2">
    <source>
        <dbReference type="EMBL" id="EKG09625.1"/>
    </source>
</evidence>
<accession>K2RYX4</accession>
<feature type="region of interest" description="Disordered" evidence="1">
    <location>
        <begin position="68"/>
        <end position="95"/>
    </location>
</feature>
<evidence type="ECO:0000313" key="3">
    <source>
        <dbReference type="Proteomes" id="UP000007129"/>
    </source>
</evidence>
<reference evidence="2 3" key="1">
    <citation type="journal article" date="2012" name="BMC Genomics">
        <title>Tools to kill: Genome of one of the most destructive plant pathogenic fungi Macrophomina phaseolina.</title>
        <authorList>
            <person name="Islam M.S."/>
            <person name="Haque M.S."/>
            <person name="Islam M.M."/>
            <person name="Emdad E.M."/>
            <person name="Halim A."/>
            <person name="Hossen Q.M.M."/>
            <person name="Hossain M.Z."/>
            <person name="Ahmed B."/>
            <person name="Rahim S."/>
            <person name="Rahman M.S."/>
            <person name="Alam M.M."/>
            <person name="Hou S."/>
            <person name="Wan X."/>
            <person name="Saito J.A."/>
            <person name="Alam M."/>
        </authorList>
    </citation>
    <scope>NUCLEOTIDE SEQUENCE [LARGE SCALE GENOMIC DNA]</scope>
    <source>
        <strain evidence="2 3">MS6</strain>
    </source>
</reference>
<sequence>MARLSPKASQQLATILQQHASPQRARIKELLGCFSAESVERVIAALYPAPSDAHEHILVQGLRKAGIQPTNTAPAATPPNGTGPAASTSPPPRRKDDQAWAWLRWLRWSATSFWMATAGALAMWKLAASLGLAACAASILTVMSSWEPEPLSFPAAYNYDAVFNETLRRGEDAAAALLSPAPAEPFCMEKLTRESDMVLVGMQRMGGDFLRLWPIETPNGTVRAYYKTLMEVINDFSGPGRRDLYGLDNKLSVVLSASSSYINSSVIAVADLLTMPADKLVQKFGPRRSLLATVARQLRLAQPIDPVRIRAAAMWAEVCDCQQTLTEMNDRLSAHCRDVQETLLHIYSRFGPVRFFMSEEVVQRKDEARHRLEGRLAAYNASLIDWQSDRANRWYNSTRFVYALLGRIMGGGKPPKLPWRELRAPERTIRDLEATEAHLLLTQAHVDFIRRLLHQVQLLLAESDSNRIDRGPSRGRTCALLQRGGAATADSRQSPQEVLLVLDKTVTDFGNRLRHWNATAFHEHIEELRTSASMFFAVSNNGLN</sequence>
<protein>
    <submittedName>
        <fullName evidence="2">Uncharacterized protein</fullName>
    </submittedName>
</protein>
<organism evidence="2 3">
    <name type="scientific">Macrophomina phaseolina (strain MS6)</name>
    <name type="common">Charcoal rot fungus</name>
    <dbReference type="NCBI Taxonomy" id="1126212"/>
    <lineage>
        <taxon>Eukaryota</taxon>
        <taxon>Fungi</taxon>
        <taxon>Dikarya</taxon>
        <taxon>Ascomycota</taxon>
        <taxon>Pezizomycotina</taxon>
        <taxon>Dothideomycetes</taxon>
        <taxon>Dothideomycetes incertae sedis</taxon>
        <taxon>Botryosphaeriales</taxon>
        <taxon>Botryosphaeriaceae</taxon>
        <taxon>Macrophomina</taxon>
    </lineage>
</organism>
<evidence type="ECO:0000256" key="1">
    <source>
        <dbReference type="SAM" id="MobiDB-lite"/>
    </source>
</evidence>
<dbReference type="Proteomes" id="UP000007129">
    <property type="component" value="Unassembled WGS sequence"/>
</dbReference>
<feature type="compositionally biased region" description="Low complexity" evidence="1">
    <location>
        <begin position="69"/>
        <end position="88"/>
    </location>
</feature>
<dbReference type="InParanoid" id="K2RYX4"/>
<proteinExistence type="predicted"/>
<dbReference type="HOGENOM" id="CLU_500646_0_0_1"/>
<dbReference type="AlphaFoldDB" id="K2RYX4"/>
<comment type="caution">
    <text evidence="2">The sequence shown here is derived from an EMBL/GenBank/DDBJ whole genome shotgun (WGS) entry which is preliminary data.</text>
</comment>
<dbReference type="VEuPathDB" id="FungiDB:MPH_13328"/>
<name>K2RYX4_MACPH</name>
<gene>
    <name evidence="2" type="ORF">MPH_13328</name>
</gene>